<dbReference type="EC" id="2.1.2.10" evidence="2 7"/>
<dbReference type="InterPro" id="IPR028896">
    <property type="entry name" value="GcvT/YgfZ/DmdA"/>
</dbReference>
<dbReference type="Gene3D" id="4.10.1250.10">
    <property type="entry name" value="Aminomethyltransferase fragment"/>
    <property type="match status" value="1"/>
</dbReference>
<feature type="binding site" evidence="8">
    <location>
        <position position="206"/>
    </location>
    <ligand>
        <name>substrate</name>
    </ligand>
</feature>
<accession>A0A1E7KNL2</accession>
<feature type="domain" description="GCVT N-terminal" evidence="9">
    <location>
        <begin position="16"/>
        <end position="273"/>
    </location>
</feature>
<comment type="similarity">
    <text evidence="1 7">Belongs to the GcvT family.</text>
</comment>
<proteinExistence type="inferred from homology"/>
<dbReference type="GO" id="GO:0004047">
    <property type="term" value="F:aminomethyltransferase activity"/>
    <property type="evidence" value="ECO:0007669"/>
    <property type="project" value="UniProtKB-UniRule"/>
</dbReference>
<evidence type="ECO:0000313" key="12">
    <source>
        <dbReference type="Proteomes" id="UP000176101"/>
    </source>
</evidence>
<dbReference type="PATRIC" id="fig|1075402.3.peg.3898"/>
<dbReference type="EMBL" id="LJGU01000095">
    <property type="protein sequence ID" value="OEV05559.1"/>
    <property type="molecule type" value="Genomic_DNA"/>
</dbReference>
<organism evidence="11 12">
    <name type="scientific">Streptomyces oceani</name>
    <dbReference type="NCBI Taxonomy" id="1075402"/>
    <lineage>
        <taxon>Bacteria</taxon>
        <taxon>Bacillati</taxon>
        <taxon>Actinomycetota</taxon>
        <taxon>Actinomycetes</taxon>
        <taxon>Kitasatosporales</taxon>
        <taxon>Streptomycetaceae</taxon>
        <taxon>Streptomyces</taxon>
    </lineage>
</organism>
<evidence type="ECO:0000313" key="11">
    <source>
        <dbReference type="EMBL" id="OEV05559.1"/>
    </source>
</evidence>
<dbReference type="InterPro" id="IPR006222">
    <property type="entry name" value="GCVT_N"/>
</dbReference>
<comment type="function">
    <text evidence="7">The glycine cleavage system catalyzes the degradation of glycine.</text>
</comment>
<protein>
    <recommendedName>
        <fullName evidence="2 7">Aminomethyltransferase</fullName>
        <ecNumber evidence="2 7">2.1.2.10</ecNumber>
    </recommendedName>
    <alternativeName>
        <fullName evidence="5 7">Glycine cleavage system T protein</fullName>
    </alternativeName>
</protein>
<dbReference type="GO" id="GO:0005829">
    <property type="term" value="C:cytosol"/>
    <property type="evidence" value="ECO:0007669"/>
    <property type="project" value="TreeGrafter"/>
</dbReference>
<dbReference type="InterPro" id="IPR006223">
    <property type="entry name" value="GcvT"/>
</dbReference>
<dbReference type="Pfam" id="PF01571">
    <property type="entry name" value="GCV_T"/>
    <property type="match status" value="1"/>
</dbReference>
<dbReference type="GO" id="GO:0005960">
    <property type="term" value="C:glycine cleavage complex"/>
    <property type="evidence" value="ECO:0007669"/>
    <property type="project" value="InterPro"/>
</dbReference>
<dbReference type="PANTHER" id="PTHR43757">
    <property type="entry name" value="AMINOMETHYLTRANSFERASE"/>
    <property type="match status" value="1"/>
</dbReference>
<dbReference type="NCBIfam" id="NF001567">
    <property type="entry name" value="PRK00389.1"/>
    <property type="match status" value="1"/>
</dbReference>
<dbReference type="Gene3D" id="3.30.70.1400">
    <property type="entry name" value="Aminomethyltransferase beta-barrel domains"/>
    <property type="match status" value="1"/>
</dbReference>
<keyword evidence="3 7" id="KW-0032">Aminotransferase</keyword>
<evidence type="ECO:0000256" key="5">
    <source>
        <dbReference type="ARBA" id="ARBA00031395"/>
    </source>
</evidence>
<evidence type="ECO:0000259" key="9">
    <source>
        <dbReference type="Pfam" id="PF01571"/>
    </source>
</evidence>
<sequence length="383" mass="40478">MTSTSSHQPRTTALDATHRALGATLTDFAGWDMPLRYGSEREEHQAVRDRAGLFDLSHMGEISVTGRQAGALLDYALVGNLSTLKPGRARYTMICDERGGILDDLIVYRLGSEGYPDYLVVANAANAQVVLDALTERQSGFDAAVRDDRETYALLAVQGPEAAGILKSLTDAELDGLRYYAGLPGTVAGVRTLIARTGYTGEDGFELFVAPEDAPAVWQAVTAAGESVGLVPCGLSCRDTLRLEAGMPLYGHELSTATTPFDAGLGRLVKFEKTTNDGRFVGRDALEAAAARAEATPGRTLVGLIATGRRVPRAGYPVVAAADGTVIGEVTSGAPTPTLGKPVAMAYVDAAYAAPGTEGVAVDIRGNHEPYEVVALPFYKRQR</sequence>
<name>A0A1E7KNL2_9ACTN</name>
<dbReference type="HAMAP" id="MF_00259">
    <property type="entry name" value="GcvT"/>
    <property type="match status" value="1"/>
</dbReference>
<reference evidence="11 12" key="1">
    <citation type="journal article" date="2016" name="Front. Microbiol.">
        <title>Comparative Genomics Analysis of Streptomyces Species Reveals Their Adaptation to the Marine Environment and Their Diversity at the Genomic Level.</title>
        <authorList>
            <person name="Tian X."/>
            <person name="Zhang Z."/>
            <person name="Yang T."/>
            <person name="Chen M."/>
            <person name="Li J."/>
            <person name="Chen F."/>
            <person name="Yang J."/>
            <person name="Li W."/>
            <person name="Zhang B."/>
            <person name="Zhang Z."/>
            <person name="Wu J."/>
            <person name="Zhang C."/>
            <person name="Long L."/>
            <person name="Xiao J."/>
        </authorList>
    </citation>
    <scope>NUCLEOTIDE SEQUENCE [LARGE SCALE GENOMIC DNA]</scope>
    <source>
        <strain evidence="11 12">SCSIO 02100</strain>
    </source>
</reference>
<dbReference type="Gene3D" id="3.30.1360.120">
    <property type="entry name" value="Probable tRNA modification gtpase trme, domain 1"/>
    <property type="match status" value="1"/>
</dbReference>
<evidence type="ECO:0000256" key="8">
    <source>
        <dbReference type="PIRSR" id="PIRSR006487-1"/>
    </source>
</evidence>
<dbReference type="FunFam" id="4.10.1250.10:FF:000001">
    <property type="entry name" value="Aminomethyltransferase"/>
    <property type="match status" value="1"/>
</dbReference>
<evidence type="ECO:0000256" key="3">
    <source>
        <dbReference type="ARBA" id="ARBA00022576"/>
    </source>
</evidence>
<dbReference type="SUPFAM" id="SSF101790">
    <property type="entry name" value="Aminomethyltransferase beta-barrel domain"/>
    <property type="match status" value="1"/>
</dbReference>
<comment type="caution">
    <text evidence="11">The sequence shown here is derived from an EMBL/GenBank/DDBJ whole genome shotgun (WGS) entry which is preliminary data.</text>
</comment>
<comment type="subunit">
    <text evidence="7">The glycine cleavage system is composed of four proteins: P, T, L and H.</text>
</comment>
<dbReference type="Gene3D" id="2.40.30.110">
    <property type="entry name" value="Aminomethyltransferase beta-barrel domains"/>
    <property type="match status" value="1"/>
</dbReference>
<dbReference type="GO" id="GO:0019464">
    <property type="term" value="P:glycine decarboxylation via glycine cleavage system"/>
    <property type="evidence" value="ECO:0007669"/>
    <property type="project" value="UniProtKB-UniRule"/>
</dbReference>
<evidence type="ECO:0000256" key="6">
    <source>
        <dbReference type="ARBA" id="ARBA00047665"/>
    </source>
</evidence>
<evidence type="ECO:0000256" key="7">
    <source>
        <dbReference type="HAMAP-Rule" id="MF_00259"/>
    </source>
</evidence>
<dbReference type="InterPro" id="IPR013977">
    <property type="entry name" value="GcvT_C"/>
</dbReference>
<evidence type="ECO:0000259" key="10">
    <source>
        <dbReference type="Pfam" id="PF08669"/>
    </source>
</evidence>
<dbReference type="RefSeq" id="WP_070194916.1">
    <property type="nucleotide sequence ID" value="NZ_LJGU01000095.1"/>
</dbReference>
<evidence type="ECO:0000256" key="1">
    <source>
        <dbReference type="ARBA" id="ARBA00008609"/>
    </source>
</evidence>
<dbReference type="PANTHER" id="PTHR43757:SF2">
    <property type="entry name" value="AMINOMETHYLTRANSFERASE, MITOCHONDRIAL"/>
    <property type="match status" value="1"/>
</dbReference>
<dbReference type="NCBIfam" id="TIGR00528">
    <property type="entry name" value="gcvT"/>
    <property type="match status" value="1"/>
</dbReference>
<gene>
    <name evidence="7" type="primary">gcvT</name>
    <name evidence="11" type="ORF">AN216_02540</name>
</gene>
<dbReference type="Proteomes" id="UP000176101">
    <property type="component" value="Unassembled WGS sequence"/>
</dbReference>
<dbReference type="STRING" id="1075402.AN216_02540"/>
<dbReference type="OrthoDB" id="9774591at2"/>
<dbReference type="InterPro" id="IPR027266">
    <property type="entry name" value="TrmE/GcvT-like"/>
</dbReference>
<dbReference type="Pfam" id="PF08669">
    <property type="entry name" value="GCV_T_C"/>
    <property type="match status" value="1"/>
</dbReference>
<evidence type="ECO:0000256" key="4">
    <source>
        <dbReference type="ARBA" id="ARBA00022679"/>
    </source>
</evidence>
<keyword evidence="12" id="KW-1185">Reference proteome</keyword>
<dbReference type="FunFam" id="2.40.30.110:FF:000003">
    <property type="entry name" value="Aminomethyltransferase"/>
    <property type="match status" value="1"/>
</dbReference>
<dbReference type="AlphaFoldDB" id="A0A1E7KNL2"/>
<dbReference type="GO" id="GO:0008483">
    <property type="term" value="F:transaminase activity"/>
    <property type="evidence" value="ECO:0007669"/>
    <property type="project" value="UniProtKB-KW"/>
</dbReference>
<evidence type="ECO:0000256" key="2">
    <source>
        <dbReference type="ARBA" id="ARBA00012616"/>
    </source>
</evidence>
<dbReference type="SUPFAM" id="SSF103025">
    <property type="entry name" value="Folate-binding domain"/>
    <property type="match status" value="1"/>
</dbReference>
<keyword evidence="4 7" id="KW-0808">Transferase</keyword>
<comment type="catalytic activity">
    <reaction evidence="6 7">
        <text>N(6)-[(R)-S(8)-aminomethyldihydrolipoyl]-L-lysyl-[protein] + (6S)-5,6,7,8-tetrahydrofolate = N(6)-[(R)-dihydrolipoyl]-L-lysyl-[protein] + (6R)-5,10-methylene-5,6,7,8-tetrahydrofolate + NH4(+)</text>
        <dbReference type="Rhea" id="RHEA:16945"/>
        <dbReference type="Rhea" id="RHEA-COMP:10475"/>
        <dbReference type="Rhea" id="RHEA-COMP:10492"/>
        <dbReference type="ChEBI" id="CHEBI:15636"/>
        <dbReference type="ChEBI" id="CHEBI:28938"/>
        <dbReference type="ChEBI" id="CHEBI:57453"/>
        <dbReference type="ChEBI" id="CHEBI:83100"/>
        <dbReference type="ChEBI" id="CHEBI:83143"/>
        <dbReference type="EC" id="2.1.2.10"/>
    </reaction>
</comment>
<dbReference type="InterPro" id="IPR022903">
    <property type="entry name" value="GcvT_bac"/>
</dbReference>
<dbReference type="InterPro" id="IPR029043">
    <property type="entry name" value="GcvT/YgfZ_C"/>
</dbReference>
<feature type="domain" description="Aminomethyltransferase C-terminal" evidence="10">
    <location>
        <begin position="299"/>
        <end position="380"/>
    </location>
</feature>
<dbReference type="PIRSF" id="PIRSF006487">
    <property type="entry name" value="GcvT"/>
    <property type="match status" value="1"/>
</dbReference>